<keyword evidence="5 10" id="KW-0732">Signal</keyword>
<proteinExistence type="inferred from homology"/>
<dbReference type="Pfam" id="PF13620">
    <property type="entry name" value="CarboxypepD_reg"/>
    <property type="match status" value="1"/>
</dbReference>
<evidence type="ECO:0000256" key="6">
    <source>
        <dbReference type="ARBA" id="ARBA00023136"/>
    </source>
</evidence>
<evidence type="ECO:0000259" key="12">
    <source>
        <dbReference type="Pfam" id="PF14905"/>
    </source>
</evidence>
<dbReference type="InterPro" id="IPR036942">
    <property type="entry name" value="Beta-barrel_TonB_sf"/>
</dbReference>
<evidence type="ECO:0000256" key="1">
    <source>
        <dbReference type="ARBA" id="ARBA00004571"/>
    </source>
</evidence>
<feature type="region of interest" description="Disordered" evidence="9">
    <location>
        <begin position="23"/>
        <end position="48"/>
    </location>
</feature>
<dbReference type="PANTHER" id="PTHR30069">
    <property type="entry name" value="TONB-DEPENDENT OUTER MEMBRANE RECEPTOR"/>
    <property type="match status" value="1"/>
</dbReference>
<dbReference type="Proteomes" id="UP000659698">
    <property type="component" value="Unassembled WGS sequence"/>
</dbReference>
<dbReference type="EMBL" id="JACOAF010000058">
    <property type="protein sequence ID" value="MBC3542189.1"/>
    <property type="molecule type" value="Genomic_DNA"/>
</dbReference>
<evidence type="ECO:0000313" key="14">
    <source>
        <dbReference type="Proteomes" id="UP000659698"/>
    </source>
</evidence>
<dbReference type="InterPro" id="IPR041700">
    <property type="entry name" value="OMP_b-brl_3"/>
</dbReference>
<keyword evidence="2 8" id="KW-0813">Transport</keyword>
<dbReference type="PANTHER" id="PTHR30069:SF29">
    <property type="entry name" value="HEMOGLOBIN AND HEMOGLOBIN-HAPTOGLOBIN-BINDING PROTEIN 1-RELATED"/>
    <property type="match status" value="1"/>
</dbReference>
<keyword evidence="13" id="KW-0675">Receptor</keyword>
<keyword evidence="7 8" id="KW-0998">Cell outer membrane</keyword>
<evidence type="ECO:0000256" key="8">
    <source>
        <dbReference type="PROSITE-ProRule" id="PRU01360"/>
    </source>
</evidence>
<name>A0ABR6VYG0_9BACT</name>
<comment type="similarity">
    <text evidence="8">Belongs to the TonB-dependent receptor family.</text>
</comment>
<evidence type="ECO:0000256" key="2">
    <source>
        <dbReference type="ARBA" id="ARBA00022448"/>
    </source>
</evidence>
<dbReference type="Gene3D" id="2.170.130.10">
    <property type="entry name" value="TonB-dependent receptor, plug domain"/>
    <property type="match status" value="1"/>
</dbReference>
<evidence type="ECO:0000313" key="13">
    <source>
        <dbReference type="EMBL" id="MBC3542189.1"/>
    </source>
</evidence>
<keyword evidence="4 8" id="KW-0812">Transmembrane</keyword>
<dbReference type="Pfam" id="PF07715">
    <property type="entry name" value="Plug"/>
    <property type="match status" value="1"/>
</dbReference>
<dbReference type="InterPro" id="IPR039426">
    <property type="entry name" value="TonB-dep_rcpt-like"/>
</dbReference>
<accession>A0ABR6VYG0</accession>
<feature type="domain" description="TonB-dependent receptor plug" evidence="11">
    <location>
        <begin position="167"/>
        <end position="245"/>
    </location>
</feature>
<sequence>MRNVLLLATAGVLAAHITLAQTPQNRPAPAPAPTVAPQTAPKGNGKISGVVLDETGRKPVEFATISLVEKSSGKTVDGTVTDYKGKFSLVRVAAGQYRLSISFLGYETSVVDNISLGNKDEVNIGVVSLKGGAKKLEEVAVVGDKLLIEDKVDRLVYNAEKDLTNVGGTASDVLKKVPGLTVDLEGNVALRGSSNLRVLINNKPSAVMATSLADALQQIPSDQIKSVEVITSPSAKYDAEGTAGIINIITKKNSLQGLNGNVSGSYGTRLSNLTGNVNYRKGKIGVNTAFGQNWRNNPMESTRETVYSGIPGIDRLSQTMEGKREGEFQMLQVGVDYELSKKSSLAAGLRMQSGEFAYITTQTSSSYLGGEMTRRNTRFNRNEFDALNYDLNLDFSRQFAKPGQELSVLGLLSRSNRENFSFAEVYNRDQQLALREQNLNDAFNMEKTLQVDYSHPFKNKHVLEVGTKAILRSAESDYQFMVAEPASAPFLKIPSRSDVFAYDQNVGAAYASYEFSLLKKYNFKLGTRYEHTKVDGDFRSTETSVKQHYNNFIPNVAISRALKNNQTVKFNYTKRIQRPQLGLLNPFENRTDTFNIQVGNPNLRAEITHAYELGYSAFSKSGTSVNATLFWRQTNNSIEAYTLPNQEGVNYTRFGNIGRNASYGANVFASTKFLEKGNVSGNLNVYQLDLESRTSELNATNSSLMFHANLNASYAFNKGISAQLFSLYNSRRVTLQGKASAFAMYSFAVKKDILQKNGSISVGVENPFSASLKQRTTFQTASAEQVSTQYMYNRQVRISANYKFGKMASAKNQPKRKKKINNDDAKSDGDSNG</sequence>
<keyword evidence="14" id="KW-1185">Reference proteome</keyword>
<evidence type="ECO:0000256" key="4">
    <source>
        <dbReference type="ARBA" id="ARBA00022692"/>
    </source>
</evidence>
<feature type="chain" id="PRO_5046191686" evidence="10">
    <location>
        <begin position="21"/>
        <end position="833"/>
    </location>
</feature>
<evidence type="ECO:0000256" key="3">
    <source>
        <dbReference type="ARBA" id="ARBA00022452"/>
    </source>
</evidence>
<feature type="region of interest" description="Disordered" evidence="9">
    <location>
        <begin position="807"/>
        <end position="833"/>
    </location>
</feature>
<dbReference type="Gene3D" id="2.60.40.1120">
    <property type="entry name" value="Carboxypeptidase-like, regulatory domain"/>
    <property type="match status" value="1"/>
</dbReference>
<feature type="domain" description="Outer membrane protein beta-barrel" evidence="12">
    <location>
        <begin position="397"/>
        <end position="802"/>
    </location>
</feature>
<dbReference type="Gene3D" id="2.40.170.20">
    <property type="entry name" value="TonB-dependent receptor, beta-barrel domain"/>
    <property type="match status" value="1"/>
</dbReference>
<dbReference type="SUPFAM" id="SSF49464">
    <property type="entry name" value="Carboxypeptidase regulatory domain-like"/>
    <property type="match status" value="1"/>
</dbReference>
<dbReference type="InterPro" id="IPR012910">
    <property type="entry name" value="Plug_dom"/>
</dbReference>
<gene>
    <name evidence="13" type="ORF">H7U12_21060</name>
</gene>
<dbReference type="InterPro" id="IPR008969">
    <property type="entry name" value="CarboxyPept-like_regulatory"/>
</dbReference>
<feature type="compositionally biased region" description="Basic and acidic residues" evidence="9">
    <location>
        <begin position="820"/>
        <end position="833"/>
    </location>
</feature>
<organism evidence="13 14">
    <name type="scientific">Rufibacter sediminis</name>
    <dbReference type="NCBI Taxonomy" id="2762756"/>
    <lineage>
        <taxon>Bacteria</taxon>
        <taxon>Pseudomonadati</taxon>
        <taxon>Bacteroidota</taxon>
        <taxon>Cytophagia</taxon>
        <taxon>Cytophagales</taxon>
        <taxon>Hymenobacteraceae</taxon>
        <taxon>Rufibacter</taxon>
    </lineage>
</organism>
<comment type="subcellular location">
    <subcellularLocation>
        <location evidence="1 8">Cell outer membrane</location>
        <topology evidence="1 8">Multi-pass membrane protein</topology>
    </subcellularLocation>
</comment>
<keyword evidence="6 8" id="KW-0472">Membrane</keyword>
<reference evidence="13 14" key="1">
    <citation type="journal article" date="2019" name="Int. J. Syst. Evol. Microbiol.">
        <title>Rufibacter sediminis sp. nov., isolated from freshwater lake sediment.</title>
        <authorList>
            <person name="Qu J.H."/>
            <person name="Zhang L.J."/>
            <person name="Fu Y.H."/>
            <person name="Li H.F."/>
        </authorList>
    </citation>
    <scope>NUCLEOTIDE SEQUENCE [LARGE SCALE GENOMIC DNA]</scope>
    <source>
        <strain evidence="13 14">H-1</strain>
    </source>
</reference>
<evidence type="ECO:0000256" key="5">
    <source>
        <dbReference type="ARBA" id="ARBA00022729"/>
    </source>
</evidence>
<evidence type="ECO:0000256" key="10">
    <source>
        <dbReference type="SAM" id="SignalP"/>
    </source>
</evidence>
<dbReference type="Pfam" id="PF14905">
    <property type="entry name" value="OMP_b-brl_3"/>
    <property type="match status" value="1"/>
</dbReference>
<dbReference type="SUPFAM" id="SSF56935">
    <property type="entry name" value="Porins"/>
    <property type="match status" value="1"/>
</dbReference>
<evidence type="ECO:0000256" key="7">
    <source>
        <dbReference type="ARBA" id="ARBA00023237"/>
    </source>
</evidence>
<comment type="caution">
    <text evidence="13">The sequence shown here is derived from an EMBL/GenBank/DDBJ whole genome shotgun (WGS) entry which is preliminary data.</text>
</comment>
<evidence type="ECO:0000259" key="11">
    <source>
        <dbReference type="Pfam" id="PF07715"/>
    </source>
</evidence>
<feature type="signal peptide" evidence="10">
    <location>
        <begin position="1"/>
        <end position="20"/>
    </location>
</feature>
<evidence type="ECO:0000256" key="9">
    <source>
        <dbReference type="SAM" id="MobiDB-lite"/>
    </source>
</evidence>
<dbReference type="PROSITE" id="PS52016">
    <property type="entry name" value="TONB_DEPENDENT_REC_3"/>
    <property type="match status" value="1"/>
</dbReference>
<dbReference type="InterPro" id="IPR037066">
    <property type="entry name" value="Plug_dom_sf"/>
</dbReference>
<dbReference type="RefSeq" id="WP_186641899.1">
    <property type="nucleotide sequence ID" value="NZ_JACOAF010000058.1"/>
</dbReference>
<protein>
    <submittedName>
        <fullName evidence="13">TonB-dependent receptor</fullName>
    </submittedName>
</protein>
<keyword evidence="3 8" id="KW-1134">Transmembrane beta strand</keyword>